<evidence type="ECO:0000313" key="2">
    <source>
        <dbReference type="EMBL" id="MEQ7155804.1"/>
    </source>
</evidence>
<sequence length="63" mass="6993">MNLALRLSGTVEGHAELGQGGRRQHHDEADEQLDERLQLFRPPIEGALCPISTNRTMQGGRLD</sequence>
<dbReference type="EMBL" id="JBEGDD010000009">
    <property type="protein sequence ID" value="MEQ7155804.1"/>
    <property type="molecule type" value="Genomic_DNA"/>
</dbReference>
<evidence type="ECO:0000313" key="3">
    <source>
        <dbReference type="Proteomes" id="UP001445732"/>
    </source>
</evidence>
<gene>
    <name evidence="2" type="ORF">ABN401_11340</name>
</gene>
<evidence type="ECO:0000256" key="1">
    <source>
        <dbReference type="SAM" id="MobiDB-lite"/>
    </source>
</evidence>
<organism evidence="2 3">
    <name type="scientific">Brevundimonas aurifodinae</name>
    <dbReference type="NCBI Taxonomy" id="1508312"/>
    <lineage>
        <taxon>Bacteria</taxon>
        <taxon>Pseudomonadati</taxon>
        <taxon>Pseudomonadota</taxon>
        <taxon>Alphaproteobacteria</taxon>
        <taxon>Caulobacterales</taxon>
        <taxon>Caulobacteraceae</taxon>
        <taxon>Brevundimonas</taxon>
    </lineage>
</organism>
<dbReference type="Proteomes" id="UP001445732">
    <property type="component" value="Unassembled WGS sequence"/>
</dbReference>
<protein>
    <submittedName>
        <fullName evidence="2">Uncharacterized protein</fullName>
    </submittedName>
</protein>
<comment type="caution">
    <text evidence="2">The sequence shown here is derived from an EMBL/GenBank/DDBJ whole genome shotgun (WGS) entry which is preliminary data.</text>
</comment>
<reference evidence="2 3" key="1">
    <citation type="submission" date="2024-06" db="EMBL/GenBank/DDBJ databases">
        <title>Brevundimonas sp. C11.</title>
        <authorList>
            <person name="Maltman C."/>
        </authorList>
    </citation>
    <scope>NUCLEOTIDE SEQUENCE [LARGE SCALE GENOMIC DNA]</scope>
    <source>
        <strain evidence="2 3">C11</strain>
    </source>
</reference>
<proteinExistence type="predicted"/>
<accession>A0ABV1NQC0</accession>
<keyword evidence="3" id="KW-1185">Reference proteome</keyword>
<feature type="region of interest" description="Disordered" evidence="1">
    <location>
        <begin position="1"/>
        <end position="31"/>
    </location>
</feature>
<name>A0ABV1NQC0_9CAUL</name>